<comment type="caution">
    <text evidence="3">The sequence shown here is derived from an EMBL/GenBank/DDBJ whole genome shotgun (WGS) entry which is preliminary data.</text>
</comment>
<feature type="transmembrane region" description="Helical" evidence="2">
    <location>
        <begin position="458"/>
        <end position="477"/>
    </location>
</feature>
<gene>
    <name evidence="3" type="ORF">FHW12_003883</name>
</gene>
<feature type="transmembrane region" description="Helical" evidence="2">
    <location>
        <begin position="253"/>
        <end position="271"/>
    </location>
</feature>
<feature type="transmembrane region" description="Helical" evidence="2">
    <location>
        <begin position="879"/>
        <end position="902"/>
    </location>
</feature>
<feature type="transmembrane region" description="Helical" evidence="2">
    <location>
        <begin position="356"/>
        <end position="374"/>
    </location>
</feature>
<dbReference type="RefSeq" id="WP_182532675.1">
    <property type="nucleotide sequence ID" value="NZ_JACGXL010000007.1"/>
</dbReference>
<feature type="transmembrane region" description="Helical" evidence="2">
    <location>
        <begin position="577"/>
        <end position="594"/>
    </location>
</feature>
<dbReference type="AlphaFoldDB" id="A0A839EY46"/>
<proteinExistence type="predicted"/>
<feature type="transmembrane region" description="Helical" evidence="2">
    <location>
        <begin position="791"/>
        <end position="808"/>
    </location>
</feature>
<feature type="transmembrane region" description="Helical" evidence="2">
    <location>
        <begin position="515"/>
        <end position="537"/>
    </location>
</feature>
<feature type="transmembrane region" description="Helical" evidence="2">
    <location>
        <begin position="549"/>
        <end position="565"/>
    </location>
</feature>
<dbReference type="Proteomes" id="UP000550401">
    <property type="component" value="Unassembled WGS sequence"/>
</dbReference>
<evidence type="ECO:0000256" key="2">
    <source>
        <dbReference type="SAM" id="Phobius"/>
    </source>
</evidence>
<feature type="transmembrane region" description="Helical" evidence="2">
    <location>
        <begin position="729"/>
        <end position="747"/>
    </location>
</feature>
<feature type="transmembrane region" description="Helical" evidence="2">
    <location>
        <begin position="326"/>
        <end position="344"/>
    </location>
</feature>
<keyword evidence="2" id="KW-0812">Transmembrane</keyword>
<keyword evidence="4" id="KW-1185">Reference proteome</keyword>
<keyword evidence="2" id="KW-1133">Transmembrane helix</keyword>
<evidence type="ECO:0000313" key="4">
    <source>
        <dbReference type="Proteomes" id="UP000550401"/>
    </source>
</evidence>
<organism evidence="3 4">
    <name type="scientific">Dokdonella fugitiva</name>
    <dbReference type="NCBI Taxonomy" id="328517"/>
    <lineage>
        <taxon>Bacteria</taxon>
        <taxon>Pseudomonadati</taxon>
        <taxon>Pseudomonadota</taxon>
        <taxon>Gammaproteobacteria</taxon>
        <taxon>Lysobacterales</taxon>
        <taxon>Rhodanobacteraceae</taxon>
        <taxon>Dokdonella</taxon>
    </lineage>
</organism>
<feature type="region of interest" description="Disordered" evidence="1">
    <location>
        <begin position="62"/>
        <end position="145"/>
    </location>
</feature>
<feature type="transmembrane region" description="Helical" evidence="2">
    <location>
        <begin position="198"/>
        <end position="215"/>
    </location>
</feature>
<feature type="transmembrane region" description="Helical" evidence="2">
    <location>
        <begin position="301"/>
        <end position="319"/>
    </location>
</feature>
<feature type="transmembrane region" description="Helical" evidence="2">
    <location>
        <begin position="828"/>
        <end position="848"/>
    </location>
</feature>
<dbReference type="PANTHER" id="PTHR38434">
    <property type="entry name" value="BLL2549 PROTEIN"/>
    <property type="match status" value="1"/>
</dbReference>
<accession>A0A839EY46</accession>
<feature type="transmembrane region" description="Helical" evidence="2">
    <location>
        <begin position="386"/>
        <end position="404"/>
    </location>
</feature>
<feature type="transmembrane region" description="Helical" evidence="2">
    <location>
        <begin position="855"/>
        <end position="873"/>
    </location>
</feature>
<feature type="transmembrane region" description="Helical" evidence="2">
    <location>
        <begin position="6"/>
        <end position="39"/>
    </location>
</feature>
<feature type="transmembrane region" description="Helical" evidence="2">
    <location>
        <begin position="632"/>
        <end position="649"/>
    </location>
</feature>
<evidence type="ECO:0000313" key="3">
    <source>
        <dbReference type="EMBL" id="MBA8889637.1"/>
    </source>
</evidence>
<feature type="transmembrane region" description="Helical" evidence="2">
    <location>
        <begin position="601"/>
        <end position="620"/>
    </location>
</feature>
<feature type="transmembrane region" description="Helical" evidence="2">
    <location>
        <begin position="661"/>
        <end position="682"/>
    </location>
</feature>
<feature type="transmembrane region" description="Helical" evidence="2">
    <location>
        <begin position="435"/>
        <end position="452"/>
    </location>
</feature>
<dbReference type="PIRSF" id="PIRSF035905">
    <property type="entry name" value="UCP035905_mp"/>
    <property type="match status" value="1"/>
</dbReference>
<dbReference type="InterPro" id="IPR014600">
    <property type="entry name" value="UCP035905_mem"/>
</dbReference>
<feature type="compositionally biased region" description="Low complexity" evidence="1">
    <location>
        <begin position="62"/>
        <end position="111"/>
    </location>
</feature>
<name>A0A839EY46_9GAMM</name>
<dbReference type="Pfam" id="PF10101">
    <property type="entry name" value="DUF2339"/>
    <property type="match status" value="1"/>
</dbReference>
<feature type="transmembrane region" description="Helical" evidence="2">
    <location>
        <begin position="486"/>
        <end position="503"/>
    </location>
</feature>
<feature type="transmembrane region" description="Helical" evidence="2">
    <location>
        <begin position="410"/>
        <end position="430"/>
    </location>
</feature>
<reference evidence="3 4" key="1">
    <citation type="submission" date="2020-07" db="EMBL/GenBank/DDBJ databases">
        <title>Genomic Encyclopedia of Type Strains, Phase IV (KMG-V): Genome sequencing to study the core and pangenomes of soil and plant-associated prokaryotes.</title>
        <authorList>
            <person name="Whitman W."/>
        </authorList>
    </citation>
    <scope>NUCLEOTIDE SEQUENCE [LARGE SCALE GENOMIC DNA]</scope>
    <source>
        <strain evidence="3 4">RH2WT43</strain>
    </source>
</reference>
<dbReference type="EMBL" id="JACGXL010000007">
    <property type="protein sequence ID" value="MBA8889637.1"/>
    <property type="molecule type" value="Genomic_DNA"/>
</dbReference>
<feature type="transmembrane region" description="Helical" evidence="2">
    <location>
        <begin position="227"/>
        <end position="247"/>
    </location>
</feature>
<feature type="compositionally biased region" description="Pro residues" evidence="1">
    <location>
        <begin position="130"/>
        <end position="144"/>
    </location>
</feature>
<feature type="transmembrane region" description="Helical" evidence="2">
    <location>
        <begin position="276"/>
        <end position="295"/>
    </location>
</feature>
<feature type="transmembrane region" description="Helical" evidence="2">
    <location>
        <begin position="166"/>
        <end position="186"/>
    </location>
</feature>
<evidence type="ECO:0000256" key="1">
    <source>
        <dbReference type="SAM" id="MobiDB-lite"/>
    </source>
</evidence>
<dbReference type="InterPro" id="IPR019286">
    <property type="entry name" value="DUF2339_TM"/>
</dbReference>
<feature type="compositionally biased region" description="Low complexity" evidence="1">
    <location>
        <begin position="120"/>
        <end position="129"/>
    </location>
</feature>
<sequence length="915" mass="96204">MGFLIVVAACIAGLFVGGTFGGNIGFGFFGGLAIGIAFAQLRSLSARVDALGKQLDALQRAQAARAETPPRGADTAAAAARATAAAAQPPAATASTEAATPTTPAPALVDPTPAPPPLVATPAATNTPATAPPPPRITIPPPRNTQPDPLQRFAAWLKRWFSEGNVPVKVGMLVLFAGVAALLKYASDEGWLRLPIELRLAGVALAAIAALAFGWRERERRSGFARALQGGAIGVLLLTVFAAFRLYHLLPAGAAFALMLVLVAGAGVLAVLQDALALAVLGILAGFAAPILISTGSGDHVVLFSYYALLNLAIFAIAWMRAWRVLNLLGFFFTYAIGTAWGVLRYDHVLFASTEPFLLTYFAIYLAIPILNALRQAPARRDVVDGTLVFGNPLVAFALQAALLDGERMPLAWSALALALVYVVLAAALIQRRRVLGESFAVLAVGFATLAVPLALSARSTACTFALEGAALVWLGLREQRRLPRIAGLALQALAALAFAWALSDGAATNETVAIANGSCIGALLIALAAFASAWLYHRRDDARSELRVLLYLWGLAWWLGAGVREIDRFVAAPQRPAALLALVALTAAPAAFAARRTRAFATALTAALALAAGVVIALAFDDADLRPFADWGLAAFAAYALAGVFALTQLRERNDFTPALAQIGWLWTWTCAATVALSQFANDLQLGAGWQVAFTASPVLAAWALALLRPAWIAAPLATRFAQWRGTLLLLQAVVATCLFLGLLWHAGDAAPLPYLPVLDPVELVQLGAFALAARWLADRDAPRDIAARRALLLAGGGFLFVTAATLRATHQLGGIPWDEHLWSSNLAQTSLTVVWSVLGVLGWVIGSRRGQRALWFAGAVLMGVVLAKLLLVDRTHLGNLFGIASFIAYGLLCTVIGYFAPAPPREAGEGVAP</sequence>
<protein>
    <submittedName>
        <fullName evidence="3">Putative membrane protein</fullName>
    </submittedName>
</protein>
<keyword evidence="2" id="KW-0472">Membrane</keyword>
<dbReference type="PANTHER" id="PTHR38434:SF1">
    <property type="entry name" value="BLL2549 PROTEIN"/>
    <property type="match status" value="1"/>
</dbReference>
<feature type="transmembrane region" description="Helical" evidence="2">
    <location>
        <begin position="759"/>
        <end position="779"/>
    </location>
</feature>
<feature type="transmembrane region" description="Helical" evidence="2">
    <location>
        <begin position="688"/>
        <end position="709"/>
    </location>
</feature>